<dbReference type="PROSITE" id="PS51257">
    <property type="entry name" value="PROKAR_LIPOPROTEIN"/>
    <property type="match status" value="1"/>
</dbReference>
<feature type="chain" id="PRO_5033472952" description="Phosphodiester glycosidase domain-containing protein" evidence="1">
    <location>
        <begin position="20"/>
        <end position="299"/>
    </location>
</feature>
<dbReference type="OMA" id="FTPPACE"/>
<sequence>MPLRAIAAGIAAAAAVASCLPPAAASAASRPGALGVGSRDDFELVPFATHATAAVTFVKTSAVVPSTGRSYTRYVSAVDPRYLTAELPAKTGCEELVHATAIAQEHGCTVATNGAFFDMHTGKLNHCIGNVASNGSQVQLPGGDGANFGIVRSKGSVLVGFASAKALRDEPVSDVLQGRGWLVRNGQDWVRKSPDLNTSSTFVTEKAPRTAVGVFPNGTAALVVVDGAETIRAGLDLFEFAEVLAAQVGVQHAVNIDGGGSSVAVVNGKIASKPTCVDTPSPICERAMPTIMCARGTLV</sequence>
<protein>
    <recommendedName>
        <fullName evidence="2">Phosphodiester glycosidase domain-containing protein</fullName>
    </recommendedName>
</protein>
<feature type="signal peptide" evidence="1">
    <location>
        <begin position="1"/>
        <end position="19"/>
    </location>
</feature>
<dbReference type="PANTHER" id="PTHR40446:SF2">
    <property type="entry name" value="N-ACETYLGLUCOSAMINE-1-PHOSPHODIESTER ALPHA-N-ACETYLGLUCOSAMINIDASE"/>
    <property type="match status" value="1"/>
</dbReference>
<comment type="caution">
    <text evidence="3">The sequence shown here is derived from an EMBL/GenBank/DDBJ whole genome shotgun (WGS) entry which is preliminary data.</text>
</comment>
<name>A0A5A8CTG8_CAFRO</name>
<dbReference type="OrthoDB" id="192253at2759"/>
<evidence type="ECO:0000313" key="4">
    <source>
        <dbReference type="EMBL" id="KAA0177817.1"/>
    </source>
</evidence>
<dbReference type="EMBL" id="VLTO01000003">
    <property type="protein sequence ID" value="KAA0177817.1"/>
    <property type="molecule type" value="Genomic_DNA"/>
</dbReference>
<dbReference type="GO" id="GO:0033299">
    <property type="term" value="P:secretion of lysosomal enzymes"/>
    <property type="evidence" value="ECO:0007669"/>
    <property type="project" value="TreeGrafter"/>
</dbReference>
<dbReference type="EMBL" id="VLTN01000004">
    <property type="protein sequence ID" value="KAA0156442.1"/>
    <property type="molecule type" value="Genomic_DNA"/>
</dbReference>
<evidence type="ECO:0000256" key="1">
    <source>
        <dbReference type="SAM" id="SignalP"/>
    </source>
</evidence>
<gene>
    <name evidence="4" type="ORF">FNF27_00988</name>
    <name evidence="3" type="ORF">FNF29_01233</name>
</gene>
<dbReference type="Proteomes" id="UP000322899">
    <property type="component" value="Unassembled WGS sequence"/>
</dbReference>
<proteinExistence type="predicted"/>
<keyword evidence="1" id="KW-0732">Signal</keyword>
<feature type="domain" description="Phosphodiester glycosidase" evidence="2">
    <location>
        <begin position="107"/>
        <end position="292"/>
    </location>
</feature>
<dbReference type="Pfam" id="PF09992">
    <property type="entry name" value="NAGPA"/>
    <property type="match status" value="1"/>
</dbReference>
<evidence type="ECO:0000313" key="3">
    <source>
        <dbReference type="EMBL" id="KAA0156442.1"/>
    </source>
</evidence>
<dbReference type="AlphaFoldDB" id="A0A5A8CTG8"/>
<dbReference type="PANTHER" id="PTHR40446">
    <property type="entry name" value="N-ACETYLGLUCOSAMINE-1-PHOSPHODIESTER ALPHA-N-ACETYLGLUCOSAMINIDASE"/>
    <property type="match status" value="1"/>
</dbReference>
<reference evidence="5 6" key="1">
    <citation type="submission" date="2019-07" db="EMBL/GenBank/DDBJ databases">
        <title>Genomes of Cafeteria roenbergensis.</title>
        <authorList>
            <person name="Fischer M.G."/>
            <person name="Hackl T."/>
            <person name="Roman M."/>
        </authorList>
    </citation>
    <scope>NUCLEOTIDE SEQUENCE [LARGE SCALE GENOMIC DNA]</scope>
    <source>
        <strain evidence="3 6">BVI</strain>
        <strain evidence="4 5">E4-10P</strain>
    </source>
</reference>
<evidence type="ECO:0000259" key="2">
    <source>
        <dbReference type="Pfam" id="PF09992"/>
    </source>
</evidence>
<dbReference type="Proteomes" id="UP000323011">
    <property type="component" value="Unassembled WGS sequence"/>
</dbReference>
<keyword evidence="6" id="KW-1185">Reference proteome</keyword>
<organism evidence="3 6">
    <name type="scientific">Cafeteria roenbergensis</name>
    <name type="common">Marine flagellate</name>
    <dbReference type="NCBI Taxonomy" id="33653"/>
    <lineage>
        <taxon>Eukaryota</taxon>
        <taxon>Sar</taxon>
        <taxon>Stramenopiles</taxon>
        <taxon>Bigyra</taxon>
        <taxon>Opalozoa</taxon>
        <taxon>Bicosoecida</taxon>
        <taxon>Cafeteriaceae</taxon>
        <taxon>Cafeteria</taxon>
    </lineage>
</organism>
<evidence type="ECO:0000313" key="6">
    <source>
        <dbReference type="Proteomes" id="UP000323011"/>
    </source>
</evidence>
<accession>A0A5A8CTG8</accession>
<evidence type="ECO:0000313" key="5">
    <source>
        <dbReference type="Proteomes" id="UP000322899"/>
    </source>
</evidence>
<dbReference type="InterPro" id="IPR018711">
    <property type="entry name" value="NAGPA"/>
</dbReference>